<dbReference type="SUPFAM" id="SSF55729">
    <property type="entry name" value="Acyl-CoA N-acyltransferases (Nat)"/>
    <property type="match status" value="1"/>
</dbReference>
<evidence type="ECO:0000313" key="3">
    <source>
        <dbReference type="EMBL" id="WWD07878.1"/>
    </source>
</evidence>
<accession>A0AAX4KQB1</accession>
<dbReference type="KEGG" id="ker:91104786"/>
<reference evidence="3 4" key="1">
    <citation type="submission" date="2024-01" db="EMBL/GenBank/DDBJ databases">
        <title>Comparative genomics of Cryptococcus and Kwoniella reveals pathogenesis evolution and contrasting modes of karyotype evolution via chromosome fusion or intercentromeric recombination.</title>
        <authorList>
            <person name="Coelho M.A."/>
            <person name="David-Palma M."/>
            <person name="Shea T."/>
            <person name="Bowers K."/>
            <person name="McGinley-Smith S."/>
            <person name="Mohammad A.W."/>
            <person name="Gnirke A."/>
            <person name="Yurkov A.M."/>
            <person name="Nowrousian M."/>
            <person name="Sun S."/>
            <person name="Cuomo C.A."/>
            <person name="Heitman J."/>
        </authorList>
    </citation>
    <scope>NUCLEOTIDE SEQUENCE [LARGE SCALE GENOMIC DNA]</scope>
    <source>
        <strain evidence="3 4">PYCC6329</strain>
    </source>
</reference>
<keyword evidence="4" id="KW-1185">Reference proteome</keyword>
<dbReference type="EMBL" id="CP144089">
    <property type="protein sequence ID" value="WWD07878.1"/>
    <property type="molecule type" value="Genomic_DNA"/>
</dbReference>
<dbReference type="Pfam" id="PF13673">
    <property type="entry name" value="Acetyltransf_10"/>
    <property type="match status" value="1"/>
</dbReference>
<evidence type="ECO:0000256" key="1">
    <source>
        <dbReference type="SAM" id="MobiDB-lite"/>
    </source>
</evidence>
<dbReference type="GeneID" id="91104786"/>
<dbReference type="Gene3D" id="3.40.630.30">
    <property type="match status" value="1"/>
</dbReference>
<proteinExistence type="predicted"/>
<dbReference type="RefSeq" id="XP_066085845.1">
    <property type="nucleotide sequence ID" value="XM_066229748.1"/>
</dbReference>
<dbReference type="Proteomes" id="UP001358614">
    <property type="component" value="Chromosome 1"/>
</dbReference>
<dbReference type="InterPro" id="IPR000182">
    <property type="entry name" value="GNAT_dom"/>
</dbReference>
<protein>
    <recommendedName>
        <fullName evidence="2">N-acetyltransferase domain-containing protein</fullName>
    </recommendedName>
</protein>
<sequence>MSTSAAKVRPPFTLKVAQTKDEIEACYDIRIEVFSVEQGFPLDTEIDEYDPTSIHFLLTTPIPSPPSEQTRIPSLSSPTEGEEETTEKSIGTIRYVPSLSKLTRLAVEKEYRKYGFGKVLVDGMHKWIKDNEDKLEKGKIVQEEGGKKTIKVKCHSQIPAIPFYAKMGYVAEGPEFDEEGAPHQLMVYEVEI</sequence>
<feature type="region of interest" description="Disordered" evidence="1">
    <location>
        <begin position="60"/>
        <end position="88"/>
    </location>
</feature>
<organism evidence="3 4">
    <name type="scientific">Kwoniella europaea PYCC6329</name>
    <dbReference type="NCBI Taxonomy" id="1423913"/>
    <lineage>
        <taxon>Eukaryota</taxon>
        <taxon>Fungi</taxon>
        <taxon>Dikarya</taxon>
        <taxon>Basidiomycota</taxon>
        <taxon>Agaricomycotina</taxon>
        <taxon>Tremellomycetes</taxon>
        <taxon>Tremellales</taxon>
        <taxon>Cryptococcaceae</taxon>
        <taxon>Kwoniella</taxon>
    </lineage>
</organism>
<feature type="domain" description="N-acetyltransferase" evidence="2">
    <location>
        <begin position="44"/>
        <end position="191"/>
    </location>
</feature>
<name>A0AAX4KQB1_9TREE</name>
<evidence type="ECO:0000259" key="2">
    <source>
        <dbReference type="PROSITE" id="PS51186"/>
    </source>
</evidence>
<dbReference type="PROSITE" id="PS51186">
    <property type="entry name" value="GNAT"/>
    <property type="match status" value="1"/>
</dbReference>
<gene>
    <name evidence="3" type="ORF">V865_005985</name>
</gene>
<dbReference type="GO" id="GO:0016747">
    <property type="term" value="F:acyltransferase activity, transferring groups other than amino-acyl groups"/>
    <property type="evidence" value="ECO:0007669"/>
    <property type="project" value="InterPro"/>
</dbReference>
<dbReference type="InterPro" id="IPR016181">
    <property type="entry name" value="Acyl_CoA_acyltransferase"/>
</dbReference>
<evidence type="ECO:0000313" key="4">
    <source>
        <dbReference type="Proteomes" id="UP001358614"/>
    </source>
</evidence>
<dbReference type="AlphaFoldDB" id="A0AAX4KQB1"/>
<feature type="compositionally biased region" description="Polar residues" evidence="1">
    <location>
        <begin position="67"/>
        <end position="78"/>
    </location>
</feature>